<proteinExistence type="inferred from homology"/>
<dbReference type="GO" id="GO:0051287">
    <property type="term" value="F:NAD binding"/>
    <property type="evidence" value="ECO:0007669"/>
    <property type="project" value="UniProtKB-UniRule"/>
</dbReference>
<dbReference type="Gene3D" id="3.40.50.720">
    <property type="entry name" value="NAD(P)-binding Rossmann-like Domain"/>
    <property type="match status" value="1"/>
</dbReference>
<dbReference type="GO" id="GO:0009435">
    <property type="term" value="P:NAD+ biosynthetic process"/>
    <property type="evidence" value="ECO:0007669"/>
    <property type="project" value="UniProtKB-UniRule"/>
</dbReference>
<dbReference type="SUPFAM" id="SSF51735">
    <property type="entry name" value="NAD(P)-binding Rossmann-fold domains"/>
    <property type="match status" value="1"/>
</dbReference>
<dbReference type="PIRSF" id="PIRSF005227">
    <property type="entry name" value="Asp_dh_NAD_syn"/>
    <property type="match status" value="1"/>
</dbReference>
<dbReference type="Pfam" id="PF03447">
    <property type="entry name" value="NAD_binding_3"/>
    <property type="match status" value="1"/>
</dbReference>
<evidence type="ECO:0000313" key="10">
    <source>
        <dbReference type="EMBL" id="MBB6458646.1"/>
    </source>
</evidence>
<dbReference type="PANTHER" id="PTHR31873:SF6">
    <property type="entry name" value="ASPARTATE DEHYDROGENASE DOMAIN-CONTAINING PROTEIN"/>
    <property type="match status" value="1"/>
</dbReference>
<dbReference type="InterPro" id="IPR036291">
    <property type="entry name" value="NAD(P)-bd_dom_sf"/>
</dbReference>
<feature type="domain" description="Aspartate/homoserine dehydrogenase NAD-binding" evidence="9">
    <location>
        <begin position="12"/>
        <end position="120"/>
    </location>
</feature>
<organism evidence="10 11">
    <name type="scientific">Acetobacter lovaniensis</name>
    <dbReference type="NCBI Taxonomy" id="104100"/>
    <lineage>
        <taxon>Bacteria</taxon>
        <taxon>Pseudomonadati</taxon>
        <taxon>Pseudomonadota</taxon>
        <taxon>Alphaproteobacteria</taxon>
        <taxon>Acetobacterales</taxon>
        <taxon>Acetobacteraceae</taxon>
        <taxon>Acetobacter</taxon>
    </lineage>
</organism>
<evidence type="ECO:0000256" key="6">
    <source>
        <dbReference type="HAMAP-Rule" id="MF_01265"/>
    </source>
</evidence>
<comment type="pathway">
    <text evidence="6">Cofactor biosynthesis; NAD(+) biosynthesis; iminoaspartate from L-aspartate (dehydrogenase route): step 1/1.</text>
</comment>
<comment type="function">
    <text evidence="6">Specifically catalyzes the NAD or NADP-dependent dehydrogenation of L-aspartate to iminoaspartate.</text>
</comment>
<dbReference type="PANTHER" id="PTHR31873">
    <property type="entry name" value="L-ASPARTATE DEHYDROGENASE-RELATED"/>
    <property type="match status" value="1"/>
</dbReference>
<dbReference type="Gene3D" id="3.30.360.10">
    <property type="entry name" value="Dihydrodipicolinate Reductase, domain 2"/>
    <property type="match status" value="1"/>
</dbReference>
<evidence type="ECO:0000256" key="5">
    <source>
        <dbReference type="ARBA" id="ARBA00023027"/>
    </source>
</evidence>
<name>A0A841QJQ5_9PROT</name>
<feature type="binding site" evidence="6">
    <location>
        <position position="131"/>
    </location>
    <ligand>
        <name>NAD(+)</name>
        <dbReference type="ChEBI" id="CHEBI:57540"/>
    </ligand>
</feature>
<sequence length="266" mass="26818">MTVKDLHLGLIGCGAMAATVGAALTAAGIRISRLSVLVRPGREAVAHTALAEWNIGDVLLTVVTRPEELIACKPDIVGECASQDAVASCVPPLLAAGIETVIASVGALANPDIFAAIAKAGPGKLHVASGAVAGMDGLEAARLSGLSEVVYTGRKPPSSWPGGGTDYSVIFEGSARQAALKFPKNANVAAAVALAGLGFDRTQVRLIADPACTNNIHEISFVAGCARGAFRMEGLPSPSNPKTSMTAGYSVANAVLNAVSPALQAV</sequence>
<feature type="domain" description="Aspartate dehydrogenase" evidence="8">
    <location>
        <begin position="168"/>
        <end position="251"/>
    </location>
</feature>
<feature type="binding site" evidence="6">
    <location>
        <position position="187"/>
    </location>
    <ligand>
        <name>NAD(+)</name>
        <dbReference type="ChEBI" id="CHEBI:57540"/>
    </ligand>
</feature>
<keyword evidence="7" id="KW-0812">Transmembrane</keyword>
<dbReference type="InterPro" id="IPR005106">
    <property type="entry name" value="Asp/hSer_DH_NAD-bd"/>
</dbReference>
<dbReference type="Proteomes" id="UP000578000">
    <property type="component" value="Unassembled WGS sequence"/>
</dbReference>
<feature type="active site" evidence="6">
    <location>
        <position position="217"/>
    </location>
</feature>
<comment type="catalytic activity">
    <reaction evidence="6">
        <text>L-aspartate + NAD(+) + H2O = oxaloacetate + NH4(+) + NADH + H(+)</text>
        <dbReference type="Rhea" id="RHEA:11788"/>
        <dbReference type="ChEBI" id="CHEBI:15377"/>
        <dbReference type="ChEBI" id="CHEBI:15378"/>
        <dbReference type="ChEBI" id="CHEBI:16452"/>
        <dbReference type="ChEBI" id="CHEBI:28938"/>
        <dbReference type="ChEBI" id="CHEBI:29991"/>
        <dbReference type="ChEBI" id="CHEBI:57540"/>
        <dbReference type="ChEBI" id="CHEBI:57945"/>
        <dbReference type="EC" id="1.4.1.21"/>
    </reaction>
</comment>
<reference evidence="10 11" key="1">
    <citation type="submission" date="2020-08" db="EMBL/GenBank/DDBJ databases">
        <title>Genomic Encyclopedia of Type Strains, Phase IV (KMG-IV): sequencing the most valuable type-strain genomes for metagenomic binning, comparative biology and taxonomic classification.</title>
        <authorList>
            <person name="Goeker M."/>
        </authorList>
    </citation>
    <scope>NUCLEOTIDE SEQUENCE [LARGE SCALE GENOMIC DNA]</scope>
    <source>
        <strain evidence="10 11">DSM 4491</strain>
    </source>
</reference>
<feature type="transmembrane region" description="Helical" evidence="7">
    <location>
        <begin position="6"/>
        <end position="29"/>
    </location>
</feature>
<dbReference type="UniPathway" id="UPA00253">
    <property type="reaction ID" value="UER00456"/>
</dbReference>
<keyword evidence="7" id="KW-1133">Transmembrane helix</keyword>
<dbReference type="GO" id="GO:0050661">
    <property type="term" value="F:NADP binding"/>
    <property type="evidence" value="ECO:0007669"/>
    <property type="project" value="UniProtKB-UniRule"/>
</dbReference>
<dbReference type="SUPFAM" id="SSF55347">
    <property type="entry name" value="Glyceraldehyde-3-phosphate dehydrogenase-like, C-terminal domain"/>
    <property type="match status" value="1"/>
</dbReference>
<dbReference type="GO" id="GO:0016639">
    <property type="term" value="F:oxidoreductase activity, acting on the CH-NH2 group of donors, NAD or NADP as acceptor"/>
    <property type="evidence" value="ECO:0007669"/>
    <property type="project" value="UniProtKB-UniRule"/>
</dbReference>
<evidence type="ECO:0000256" key="7">
    <source>
        <dbReference type="SAM" id="Phobius"/>
    </source>
</evidence>
<dbReference type="RefSeq" id="WP_166117014.1">
    <property type="nucleotide sequence ID" value="NZ_BAABDB010000015.1"/>
</dbReference>
<evidence type="ECO:0000256" key="2">
    <source>
        <dbReference type="ARBA" id="ARBA00022642"/>
    </source>
</evidence>
<keyword evidence="11" id="KW-1185">Reference proteome</keyword>
<evidence type="ECO:0000256" key="3">
    <source>
        <dbReference type="ARBA" id="ARBA00022857"/>
    </source>
</evidence>
<dbReference type="NCBIfam" id="NF009828">
    <property type="entry name" value="PRK13303.1-3"/>
    <property type="match status" value="1"/>
</dbReference>
<evidence type="ECO:0000256" key="4">
    <source>
        <dbReference type="ARBA" id="ARBA00023002"/>
    </source>
</evidence>
<dbReference type="Pfam" id="PF01958">
    <property type="entry name" value="Asp_DH_C"/>
    <property type="match status" value="1"/>
</dbReference>
<keyword evidence="3 6" id="KW-0521">NADP</keyword>
<dbReference type="HAMAP" id="MF_01265">
    <property type="entry name" value="NadX"/>
    <property type="match status" value="1"/>
</dbReference>
<keyword evidence="4 6" id="KW-0560">Oxidoreductase</keyword>
<dbReference type="GO" id="GO:0033735">
    <property type="term" value="F:aspartate dehydrogenase [NAD(P)+] activity"/>
    <property type="evidence" value="ECO:0007669"/>
    <property type="project" value="UniProtKB-EC"/>
</dbReference>
<keyword evidence="7" id="KW-0472">Membrane</keyword>
<keyword evidence="2 6" id="KW-0662">Pyridine nucleotide biosynthesis</keyword>
<evidence type="ECO:0000256" key="1">
    <source>
        <dbReference type="ARBA" id="ARBA00008331"/>
    </source>
</evidence>
<keyword evidence="5 6" id="KW-0520">NAD</keyword>
<comment type="caution">
    <text evidence="10">The sequence shown here is derived from an EMBL/GenBank/DDBJ whole genome shotgun (WGS) entry which is preliminary data.</text>
</comment>
<dbReference type="EMBL" id="JACHIE010000026">
    <property type="protein sequence ID" value="MBB6458646.1"/>
    <property type="molecule type" value="Genomic_DNA"/>
</dbReference>
<comment type="catalytic activity">
    <reaction evidence="6">
        <text>L-aspartate + NADP(+) + H2O = oxaloacetate + NH4(+) + NADPH + H(+)</text>
        <dbReference type="Rhea" id="RHEA:11784"/>
        <dbReference type="ChEBI" id="CHEBI:15377"/>
        <dbReference type="ChEBI" id="CHEBI:15378"/>
        <dbReference type="ChEBI" id="CHEBI:16452"/>
        <dbReference type="ChEBI" id="CHEBI:28938"/>
        <dbReference type="ChEBI" id="CHEBI:29991"/>
        <dbReference type="ChEBI" id="CHEBI:57783"/>
        <dbReference type="ChEBI" id="CHEBI:58349"/>
        <dbReference type="EC" id="1.4.1.21"/>
    </reaction>
</comment>
<evidence type="ECO:0000259" key="9">
    <source>
        <dbReference type="Pfam" id="PF03447"/>
    </source>
</evidence>
<comment type="miscellaneous">
    <text evidence="6">The iminoaspartate product is unstable in aqueous solution and can decompose to oxaloacetate and ammonia.</text>
</comment>
<comment type="similarity">
    <text evidence="1 6">Belongs to the L-aspartate dehydrogenase family.</text>
</comment>
<evidence type="ECO:0000313" key="11">
    <source>
        <dbReference type="Proteomes" id="UP000578000"/>
    </source>
</evidence>
<dbReference type="AlphaFoldDB" id="A0A841QJQ5"/>
<dbReference type="EC" id="1.4.1.21" evidence="6"/>
<protein>
    <recommendedName>
        <fullName evidence="6">L-aspartate dehydrogenase</fullName>
        <ecNumber evidence="6">1.4.1.21</ecNumber>
    </recommendedName>
</protein>
<accession>A0A841QJQ5</accession>
<dbReference type="InterPro" id="IPR011182">
    <property type="entry name" value="L-Asp_DH"/>
</dbReference>
<dbReference type="InterPro" id="IPR020626">
    <property type="entry name" value="Asp_DH_prok"/>
</dbReference>
<dbReference type="InterPro" id="IPR002811">
    <property type="entry name" value="Asp_DH"/>
</dbReference>
<gene>
    <name evidence="6" type="primary">nadX</name>
    <name evidence="10" type="ORF">HNR55_003259</name>
</gene>
<evidence type="ECO:0000259" key="8">
    <source>
        <dbReference type="Pfam" id="PF01958"/>
    </source>
</evidence>